<dbReference type="HOGENOM" id="CLU_318805_0_0_9"/>
<dbReference type="SMART" id="SM00267">
    <property type="entry name" value="GGDEF"/>
    <property type="match status" value="1"/>
</dbReference>
<proteinExistence type="predicted"/>
<dbReference type="InterPro" id="IPR000160">
    <property type="entry name" value="GGDEF_dom"/>
</dbReference>
<dbReference type="NCBIfam" id="TIGR00229">
    <property type="entry name" value="sensory_box"/>
    <property type="match status" value="3"/>
</dbReference>
<dbReference type="InterPro" id="IPR003607">
    <property type="entry name" value="HD/PDEase_dom"/>
</dbReference>
<dbReference type="InterPro" id="IPR000700">
    <property type="entry name" value="PAS-assoc_C"/>
</dbReference>
<dbReference type="Pfam" id="PF08447">
    <property type="entry name" value="PAS_3"/>
    <property type="match status" value="1"/>
</dbReference>
<dbReference type="Gene3D" id="1.10.3210.10">
    <property type="entry name" value="Hypothetical protein af1432"/>
    <property type="match status" value="1"/>
</dbReference>
<dbReference type="eggNOG" id="COG3437">
    <property type="taxonomic scope" value="Bacteria"/>
</dbReference>
<sequence length="912" mass="106069">MDNERLNNQKSEQEFMKSLSRLAEKNYQMPLGTVDYQFITDELYYLSGARAVILNTYEKDNEKSITRAASGSKEVLTKACEILNTKLIGQKWDVNFKRLENMQNGSQQAWQLEEYHSLQEIASGIISKEKSQLLEKELDLGTAYGIIIFYNNRVIGDILFAMPKDARIYNSEKIELYVKNVGITLMRTEAEKSLKENWDLLDGVFESIQDGISVLNNDLTIRYTNRIIAEWHYKNYPFNGKKCYHAYHDRDKPCDRCPSIRALETGEMEQEEITVTTDVGGKWLELYSYPLFENGSDHPTGVVEFVRDITDRKHSTEKLRKNKQYFEHILDSTYDPLCVLNRDLEIVSLNKHYRDILAEYTGKSLCQRDLVGKDLFSMQDFLPDFLKDECHQVFNNGTPLIKEEKFKINGEQYYVEVTKSPVFGDNGKVKFVIIVVRDITELKKKELQLKESERKFRQLAENIDHVFWMRSKDNQKVIYVNPAYETVWKRPRQELYQRADAFIKYVHPDDKYHVKQEYKEFLQTGIFNSEYRIVRPDGEVRWIWSRSNPVMDENGRVIRYAGLAVDITERKQAEEKIRYLSFYDRVTGLYNRAYLEEEIERLDVERQLPISIIIADVNGLKLINDTFGHDRGDDLLENAAGILKKVCRQEDIIGRWGGDEFVILLPQTSYTNAQQVLSRIHNECKRYELQTFALGVATKTSKEQSIKQVFKRAEERMYKNKLQESSKAKSDIITSLINTLLDKSDECSDHLKRVTELAQEMGRALKLSKQELERLADLAYVHDIGKVVIPEEIFNKSEKLTNEDWIKIKAHPEIGQRIARSTENLVHIAEEIGTHHERWDGQGYPSGLKGEEIPLLARIISIVDAYDVMTRGRIYQAAISSEKALKEIEQKAGTQFDPHLAEVFINEVNPNN</sequence>
<feature type="domain" description="PAC" evidence="2">
    <location>
        <begin position="268"/>
        <end position="321"/>
    </location>
</feature>
<evidence type="ECO:0000259" key="1">
    <source>
        <dbReference type="PROSITE" id="PS50112"/>
    </source>
</evidence>
<name>B2A167_NATTJ</name>
<keyword evidence="6" id="KW-1185">Reference proteome</keyword>
<dbReference type="STRING" id="457570.Nther_2443"/>
<dbReference type="InterPro" id="IPR000014">
    <property type="entry name" value="PAS"/>
</dbReference>
<dbReference type="InterPro" id="IPR052155">
    <property type="entry name" value="Biofilm_reg_signaling"/>
</dbReference>
<evidence type="ECO:0000313" key="5">
    <source>
        <dbReference type="EMBL" id="ACB86008.1"/>
    </source>
</evidence>
<dbReference type="AlphaFoldDB" id="B2A167"/>
<dbReference type="InterPro" id="IPR037522">
    <property type="entry name" value="HD_GYP_dom"/>
</dbReference>
<protein>
    <submittedName>
        <fullName evidence="5">Diguanylate cyclase and metal dependent phosphohydrolase</fullName>
    </submittedName>
</protein>
<dbReference type="eggNOG" id="COG2199">
    <property type="taxonomic scope" value="Bacteria"/>
</dbReference>
<evidence type="ECO:0000259" key="4">
    <source>
        <dbReference type="PROSITE" id="PS51832"/>
    </source>
</evidence>
<feature type="domain" description="PAS" evidence="1">
    <location>
        <begin position="452"/>
        <end position="525"/>
    </location>
</feature>
<dbReference type="OrthoDB" id="9804747at2"/>
<dbReference type="CDD" id="cd01949">
    <property type="entry name" value="GGDEF"/>
    <property type="match status" value="1"/>
</dbReference>
<feature type="domain" description="GGDEF" evidence="3">
    <location>
        <begin position="608"/>
        <end position="735"/>
    </location>
</feature>
<dbReference type="CDD" id="cd00130">
    <property type="entry name" value="PAS"/>
    <property type="match status" value="2"/>
</dbReference>
<dbReference type="PROSITE" id="PS50113">
    <property type="entry name" value="PAC"/>
    <property type="match status" value="3"/>
</dbReference>
<keyword evidence="5" id="KW-0378">Hydrolase</keyword>
<dbReference type="SMART" id="SM00091">
    <property type="entry name" value="PAS"/>
    <property type="match status" value="3"/>
</dbReference>
<gene>
    <name evidence="5" type="ordered locus">Nther_2443</name>
</gene>
<evidence type="ECO:0000259" key="2">
    <source>
        <dbReference type="PROSITE" id="PS50113"/>
    </source>
</evidence>
<dbReference type="SUPFAM" id="SSF55073">
    <property type="entry name" value="Nucleotide cyclase"/>
    <property type="match status" value="1"/>
</dbReference>
<dbReference type="InterPro" id="IPR035965">
    <property type="entry name" value="PAS-like_dom_sf"/>
</dbReference>
<dbReference type="Gene3D" id="3.30.70.270">
    <property type="match status" value="1"/>
</dbReference>
<dbReference type="SMART" id="SM00471">
    <property type="entry name" value="HDc"/>
    <property type="match status" value="1"/>
</dbReference>
<dbReference type="Pfam" id="PF13487">
    <property type="entry name" value="HD_5"/>
    <property type="match status" value="1"/>
</dbReference>
<dbReference type="Pfam" id="PF08448">
    <property type="entry name" value="PAS_4"/>
    <property type="match status" value="2"/>
</dbReference>
<dbReference type="InterPro" id="IPR013655">
    <property type="entry name" value="PAS_fold_3"/>
</dbReference>
<dbReference type="Pfam" id="PF00990">
    <property type="entry name" value="GGDEF"/>
    <property type="match status" value="1"/>
</dbReference>
<dbReference type="RefSeq" id="WP_012448854.1">
    <property type="nucleotide sequence ID" value="NC_010718.1"/>
</dbReference>
<dbReference type="SUPFAM" id="SSF55785">
    <property type="entry name" value="PYP-like sensor domain (PAS domain)"/>
    <property type="match status" value="3"/>
</dbReference>
<dbReference type="PROSITE" id="PS50887">
    <property type="entry name" value="GGDEF"/>
    <property type="match status" value="1"/>
</dbReference>
<dbReference type="PROSITE" id="PS51832">
    <property type="entry name" value="HD_GYP"/>
    <property type="match status" value="1"/>
</dbReference>
<dbReference type="PROSITE" id="PS50112">
    <property type="entry name" value="PAS"/>
    <property type="match status" value="1"/>
</dbReference>
<reference evidence="5 6" key="2">
    <citation type="journal article" date="2011" name="J. Bacteriol.">
        <title>Complete genome sequence of the anaerobic, halophilic alkalithermophile Natranaerobius thermophilus JW/NM-WN-LF.</title>
        <authorList>
            <person name="Zhao B."/>
            <person name="Mesbah N.M."/>
            <person name="Dalin E."/>
            <person name="Goodwin L."/>
            <person name="Nolan M."/>
            <person name="Pitluck S."/>
            <person name="Chertkov O."/>
            <person name="Brettin T.S."/>
            <person name="Han J."/>
            <person name="Larimer F.W."/>
            <person name="Land M.L."/>
            <person name="Hauser L."/>
            <person name="Kyrpides N."/>
            <person name="Wiegel J."/>
        </authorList>
    </citation>
    <scope>NUCLEOTIDE SEQUENCE [LARGE SCALE GENOMIC DNA]</scope>
    <source>
        <strain evidence="6">ATCC BAA-1301 / DSM 18059 / JW/NM-WN-LF</strain>
    </source>
</reference>
<dbReference type="InParanoid" id="B2A167"/>
<feature type="domain" description="HD-GYP" evidence="4">
    <location>
        <begin position="725"/>
        <end position="912"/>
    </location>
</feature>
<dbReference type="CDD" id="cd00077">
    <property type="entry name" value="HDc"/>
    <property type="match status" value="1"/>
</dbReference>
<feature type="domain" description="PAC" evidence="2">
    <location>
        <begin position="399"/>
        <end position="451"/>
    </location>
</feature>
<accession>B2A167</accession>
<dbReference type="eggNOG" id="COG2202">
    <property type="taxonomic scope" value="Bacteria"/>
</dbReference>
<dbReference type="SMART" id="SM00086">
    <property type="entry name" value="PAC"/>
    <property type="match status" value="3"/>
</dbReference>
<dbReference type="EMBL" id="CP001034">
    <property type="protein sequence ID" value="ACB86008.1"/>
    <property type="molecule type" value="Genomic_DNA"/>
</dbReference>
<dbReference type="PANTHER" id="PTHR44757:SF2">
    <property type="entry name" value="BIOFILM ARCHITECTURE MAINTENANCE PROTEIN MBAA"/>
    <property type="match status" value="1"/>
</dbReference>
<organism evidence="5 6">
    <name type="scientific">Natranaerobius thermophilus (strain ATCC BAA-1301 / DSM 18059 / JW/NM-WN-LF)</name>
    <dbReference type="NCBI Taxonomy" id="457570"/>
    <lineage>
        <taxon>Bacteria</taxon>
        <taxon>Bacillati</taxon>
        <taxon>Bacillota</taxon>
        <taxon>Clostridia</taxon>
        <taxon>Natranaerobiales</taxon>
        <taxon>Natranaerobiaceae</taxon>
        <taxon>Natranaerobius</taxon>
    </lineage>
</organism>
<dbReference type="Proteomes" id="UP000001683">
    <property type="component" value="Chromosome"/>
</dbReference>
<dbReference type="KEGG" id="nth:Nther_2443"/>
<dbReference type="GO" id="GO:0016787">
    <property type="term" value="F:hydrolase activity"/>
    <property type="evidence" value="ECO:0007669"/>
    <property type="project" value="UniProtKB-KW"/>
</dbReference>
<dbReference type="InterPro" id="IPR029787">
    <property type="entry name" value="Nucleotide_cyclase"/>
</dbReference>
<dbReference type="InterPro" id="IPR013656">
    <property type="entry name" value="PAS_4"/>
</dbReference>
<feature type="domain" description="PAC" evidence="2">
    <location>
        <begin position="527"/>
        <end position="579"/>
    </location>
</feature>
<evidence type="ECO:0000313" key="6">
    <source>
        <dbReference type="Proteomes" id="UP000001683"/>
    </source>
</evidence>
<evidence type="ECO:0000259" key="3">
    <source>
        <dbReference type="PROSITE" id="PS50887"/>
    </source>
</evidence>
<dbReference type="Gene3D" id="3.30.450.20">
    <property type="entry name" value="PAS domain"/>
    <property type="match status" value="3"/>
</dbReference>
<dbReference type="InterPro" id="IPR043128">
    <property type="entry name" value="Rev_trsase/Diguanyl_cyclase"/>
</dbReference>
<reference evidence="5 6" key="1">
    <citation type="submission" date="2008-04" db="EMBL/GenBank/DDBJ databases">
        <title>Complete sequence of chromosome of Natranaerobius thermophilus JW/NM-WN-LF.</title>
        <authorList>
            <consortium name="US DOE Joint Genome Institute"/>
            <person name="Copeland A."/>
            <person name="Lucas S."/>
            <person name="Lapidus A."/>
            <person name="Glavina del Rio T."/>
            <person name="Dalin E."/>
            <person name="Tice H."/>
            <person name="Bruce D."/>
            <person name="Goodwin L."/>
            <person name="Pitluck S."/>
            <person name="Chertkov O."/>
            <person name="Brettin T."/>
            <person name="Detter J.C."/>
            <person name="Han C."/>
            <person name="Kuske C.R."/>
            <person name="Schmutz J."/>
            <person name="Larimer F."/>
            <person name="Land M."/>
            <person name="Hauser L."/>
            <person name="Kyrpides N."/>
            <person name="Lykidis A."/>
            <person name="Mesbah N.M."/>
            <person name="Wiegel J."/>
        </authorList>
    </citation>
    <scope>NUCLEOTIDE SEQUENCE [LARGE SCALE GENOMIC DNA]</scope>
    <source>
        <strain evidence="6">ATCC BAA-1301 / DSM 18059 / JW/NM-WN-LF</strain>
    </source>
</reference>
<dbReference type="SUPFAM" id="SSF109604">
    <property type="entry name" value="HD-domain/PDEase-like"/>
    <property type="match status" value="1"/>
</dbReference>
<dbReference type="PANTHER" id="PTHR44757">
    <property type="entry name" value="DIGUANYLATE CYCLASE DGCP"/>
    <property type="match status" value="1"/>
</dbReference>
<dbReference type="NCBIfam" id="TIGR00254">
    <property type="entry name" value="GGDEF"/>
    <property type="match status" value="1"/>
</dbReference>
<dbReference type="InterPro" id="IPR001610">
    <property type="entry name" value="PAC"/>
</dbReference>